<dbReference type="SUPFAM" id="SSF53335">
    <property type="entry name" value="S-adenosyl-L-methionine-dependent methyltransferases"/>
    <property type="match status" value="1"/>
</dbReference>
<evidence type="ECO:0000259" key="1">
    <source>
        <dbReference type="Pfam" id="PF08241"/>
    </source>
</evidence>
<dbReference type="Gene3D" id="3.40.50.150">
    <property type="entry name" value="Vaccinia Virus protein VP39"/>
    <property type="match status" value="1"/>
</dbReference>
<sequence>MKILDLGCGDNKVEGAIGLDNIALSEVDIVHDLLHFPYPIKANSFDTIYLRHVIEHFNIDKINNIMNECYRILKKDGQLFINVPHVFSIAAFTDPTHKQYFTFGSGYFWSKKYQKSYYSDIDSCWELLTVECSRITWFDWKKYQLKRLDRFLSIMMEKRINRALKKVANPSLADRIIKKYSLQFCEIQWMF</sequence>
<reference evidence="2" key="1">
    <citation type="submission" date="2018-05" db="EMBL/GenBank/DDBJ databases">
        <authorList>
            <person name="Lanie J.A."/>
            <person name="Ng W.-L."/>
            <person name="Kazmierczak K.M."/>
            <person name="Andrzejewski T.M."/>
            <person name="Davidsen T.M."/>
            <person name="Wayne K.J."/>
            <person name="Tettelin H."/>
            <person name="Glass J.I."/>
            <person name="Rusch D."/>
            <person name="Podicherti R."/>
            <person name="Tsui H.-C.T."/>
            <person name="Winkler M.E."/>
        </authorList>
    </citation>
    <scope>NUCLEOTIDE SEQUENCE</scope>
</reference>
<dbReference type="AlphaFoldDB" id="A0A382Y9Y7"/>
<dbReference type="GO" id="GO:0008757">
    <property type="term" value="F:S-adenosylmethionine-dependent methyltransferase activity"/>
    <property type="evidence" value="ECO:0007669"/>
    <property type="project" value="InterPro"/>
</dbReference>
<dbReference type="InterPro" id="IPR013216">
    <property type="entry name" value="Methyltransf_11"/>
</dbReference>
<protein>
    <recommendedName>
        <fullName evidence="1">Methyltransferase type 11 domain-containing protein</fullName>
    </recommendedName>
</protein>
<evidence type="ECO:0000313" key="2">
    <source>
        <dbReference type="EMBL" id="SVD80044.1"/>
    </source>
</evidence>
<dbReference type="CDD" id="cd02440">
    <property type="entry name" value="AdoMet_MTases"/>
    <property type="match status" value="1"/>
</dbReference>
<dbReference type="InterPro" id="IPR029063">
    <property type="entry name" value="SAM-dependent_MTases_sf"/>
</dbReference>
<feature type="domain" description="Methyltransferase type 11" evidence="1">
    <location>
        <begin position="31"/>
        <end position="81"/>
    </location>
</feature>
<proteinExistence type="predicted"/>
<dbReference type="EMBL" id="UINC01174095">
    <property type="protein sequence ID" value="SVD80044.1"/>
    <property type="molecule type" value="Genomic_DNA"/>
</dbReference>
<accession>A0A382Y9Y7</accession>
<organism evidence="2">
    <name type="scientific">marine metagenome</name>
    <dbReference type="NCBI Taxonomy" id="408172"/>
    <lineage>
        <taxon>unclassified sequences</taxon>
        <taxon>metagenomes</taxon>
        <taxon>ecological metagenomes</taxon>
    </lineage>
</organism>
<gene>
    <name evidence="2" type="ORF">METZ01_LOCUS432898</name>
</gene>
<name>A0A382Y9Y7_9ZZZZ</name>
<feature type="non-terminal residue" evidence="2">
    <location>
        <position position="191"/>
    </location>
</feature>
<dbReference type="Pfam" id="PF08241">
    <property type="entry name" value="Methyltransf_11"/>
    <property type="match status" value="1"/>
</dbReference>